<dbReference type="EMBL" id="QTPM01000026">
    <property type="protein sequence ID" value="RQY89336.1"/>
    <property type="molecule type" value="Genomic_DNA"/>
</dbReference>
<evidence type="ECO:0000313" key="2">
    <source>
        <dbReference type="Proteomes" id="UP000281098"/>
    </source>
</evidence>
<gene>
    <name evidence="1" type="ORF">DF017_20545</name>
</gene>
<protein>
    <submittedName>
        <fullName evidence="1">Uncharacterized protein</fullName>
    </submittedName>
</protein>
<comment type="caution">
    <text evidence="1">The sequence shown here is derived from an EMBL/GenBank/DDBJ whole genome shotgun (WGS) entry which is preliminary data.</text>
</comment>
<organism evidence="1 2">
    <name type="scientific">Burkholderia stagnalis</name>
    <dbReference type="NCBI Taxonomy" id="1503054"/>
    <lineage>
        <taxon>Bacteria</taxon>
        <taxon>Pseudomonadati</taxon>
        <taxon>Pseudomonadota</taxon>
        <taxon>Betaproteobacteria</taxon>
        <taxon>Burkholderiales</taxon>
        <taxon>Burkholderiaceae</taxon>
        <taxon>Burkholderia</taxon>
        <taxon>Burkholderia cepacia complex</taxon>
    </lineage>
</organism>
<sequence>MTGSPPACRIPAFLHSCIPAFLHSCIPAFLHSCIPAFPHSRIPAFPHSRIPYPVSRIPYPVSRIPYPAFRFPLSAFRFPLSIPDPRSPRQFSSPLMGEPLECACLPISSGAPLTLAQRLNGDWPMAHAIGKPSVIRKISGGPQLGLRLPVAGRFRLSTDSFQYFLHRVLFHSGMWIGAEADTPCHTPAPYTGFGLEIYSSTLSGGPR</sequence>
<evidence type="ECO:0000313" key="1">
    <source>
        <dbReference type="EMBL" id="RQY89336.1"/>
    </source>
</evidence>
<proteinExistence type="predicted"/>
<dbReference type="Proteomes" id="UP000281098">
    <property type="component" value="Unassembled WGS sequence"/>
</dbReference>
<accession>A0ABX9YKN5</accession>
<reference evidence="1 2" key="1">
    <citation type="submission" date="2018-08" db="EMBL/GenBank/DDBJ databases">
        <title>Comparative analysis of Burkholderia isolates from Puerto Rico.</title>
        <authorList>
            <person name="Hall C."/>
            <person name="Sahl J."/>
            <person name="Wagner D."/>
        </authorList>
    </citation>
    <scope>NUCLEOTIDE SEQUENCE [LARGE SCALE GENOMIC DNA]</scope>
    <source>
        <strain evidence="1 2">Bp8966</strain>
    </source>
</reference>
<name>A0ABX9YKN5_9BURK</name>
<keyword evidence="2" id="KW-1185">Reference proteome</keyword>